<comment type="caution">
    <text evidence="5">The sequence shown here is derived from an EMBL/GenBank/DDBJ whole genome shotgun (WGS) entry which is preliminary data.</text>
</comment>
<evidence type="ECO:0000256" key="3">
    <source>
        <dbReference type="PROSITE-ProRule" id="PRU00023"/>
    </source>
</evidence>
<dbReference type="PANTHER" id="PTHR24171:SF9">
    <property type="entry name" value="ANKYRIN REPEAT DOMAIN-CONTAINING PROTEIN 39"/>
    <property type="match status" value="1"/>
</dbReference>
<dbReference type="EMBL" id="JAJSOF020000003">
    <property type="protein sequence ID" value="KAJ4448848.1"/>
    <property type="molecule type" value="Genomic_DNA"/>
</dbReference>
<dbReference type="PRINTS" id="PR01415">
    <property type="entry name" value="ANKYRIN"/>
</dbReference>
<feature type="region of interest" description="Disordered" evidence="4">
    <location>
        <begin position="152"/>
        <end position="202"/>
    </location>
</feature>
<evidence type="ECO:0000256" key="4">
    <source>
        <dbReference type="SAM" id="MobiDB-lite"/>
    </source>
</evidence>
<keyword evidence="2 3" id="KW-0040">ANK repeat</keyword>
<dbReference type="SMART" id="SM00248">
    <property type="entry name" value="ANK"/>
    <property type="match status" value="4"/>
</dbReference>
<keyword evidence="6" id="KW-1185">Reference proteome</keyword>
<keyword evidence="1" id="KW-0677">Repeat</keyword>
<dbReference type="Pfam" id="PF00023">
    <property type="entry name" value="Ank"/>
    <property type="match status" value="2"/>
</dbReference>
<gene>
    <name evidence="5" type="ORF">ANN_00239</name>
</gene>
<organism evidence="5 6">
    <name type="scientific">Periplaneta americana</name>
    <name type="common">American cockroach</name>
    <name type="synonym">Blatta americana</name>
    <dbReference type="NCBI Taxonomy" id="6978"/>
    <lineage>
        <taxon>Eukaryota</taxon>
        <taxon>Metazoa</taxon>
        <taxon>Ecdysozoa</taxon>
        <taxon>Arthropoda</taxon>
        <taxon>Hexapoda</taxon>
        <taxon>Insecta</taxon>
        <taxon>Pterygota</taxon>
        <taxon>Neoptera</taxon>
        <taxon>Polyneoptera</taxon>
        <taxon>Dictyoptera</taxon>
        <taxon>Blattodea</taxon>
        <taxon>Blattoidea</taxon>
        <taxon>Blattidae</taxon>
        <taxon>Blattinae</taxon>
        <taxon>Periplaneta</taxon>
    </lineage>
</organism>
<evidence type="ECO:0000313" key="5">
    <source>
        <dbReference type="EMBL" id="KAJ4448848.1"/>
    </source>
</evidence>
<evidence type="ECO:0000256" key="2">
    <source>
        <dbReference type="ARBA" id="ARBA00023043"/>
    </source>
</evidence>
<accession>A0ABQ8TSK8</accession>
<dbReference type="InterPro" id="IPR002110">
    <property type="entry name" value="Ankyrin_rpt"/>
</dbReference>
<dbReference type="InterPro" id="IPR036770">
    <property type="entry name" value="Ankyrin_rpt-contain_sf"/>
</dbReference>
<feature type="repeat" description="ANK" evidence="3">
    <location>
        <begin position="294"/>
        <end position="326"/>
    </location>
</feature>
<dbReference type="SUPFAM" id="SSF48403">
    <property type="entry name" value="Ankyrin repeat"/>
    <property type="match status" value="1"/>
</dbReference>
<dbReference type="Proteomes" id="UP001148838">
    <property type="component" value="Unassembled WGS sequence"/>
</dbReference>
<feature type="repeat" description="ANK" evidence="3">
    <location>
        <begin position="228"/>
        <end position="260"/>
    </location>
</feature>
<feature type="repeat" description="ANK" evidence="3">
    <location>
        <begin position="327"/>
        <end position="359"/>
    </location>
</feature>
<dbReference type="PROSITE" id="PS50297">
    <property type="entry name" value="ANK_REP_REGION"/>
    <property type="match status" value="4"/>
</dbReference>
<feature type="compositionally biased region" description="Basic and acidic residues" evidence="4">
    <location>
        <begin position="152"/>
        <end position="169"/>
    </location>
</feature>
<evidence type="ECO:0000256" key="1">
    <source>
        <dbReference type="ARBA" id="ARBA00022737"/>
    </source>
</evidence>
<feature type="compositionally biased region" description="Basic and acidic residues" evidence="4">
    <location>
        <begin position="180"/>
        <end position="202"/>
    </location>
</feature>
<dbReference type="PROSITE" id="PS50088">
    <property type="entry name" value="ANK_REPEAT"/>
    <property type="match status" value="4"/>
</dbReference>
<evidence type="ECO:0000313" key="6">
    <source>
        <dbReference type="Proteomes" id="UP001148838"/>
    </source>
</evidence>
<feature type="repeat" description="ANK" evidence="3">
    <location>
        <begin position="261"/>
        <end position="293"/>
    </location>
</feature>
<sequence length="382" mass="43113">MCSHVKCPFFIIPIRWYHHRPGFLTRESGNPYDDVWQWSSEHCTLGLASLTRRSLAFVAADGMAKPHPCHQLQQRVKVLEDQMEPLLKEVLILRDRMDAQYKLPMEAGKMQEEEKTFHECEELRKMKDVEHKLRLELEAEKEKVRKLREEVHAEHQLRLQKESPVKGLDRPTSQLLASRPHAEAEVDDHPTRMEEAEQRHHKALERVRAAAVELLRDVGVNLQATDNFGRTLLHQAAKQGDTDMVQLLLDAGSSVNAADHDHYTALYLAAAQGHRDACRALLAAGAQQDRKIRSGLTALHVAARGGHAGVCELLLSARAELSALNDLHWTPLHYAAESGRASVVQLLLQHGADHRAKDLLGRTPSDVAHSRRHTEVATMLEL</sequence>
<reference evidence="5 6" key="1">
    <citation type="journal article" date="2022" name="Allergy">
        <title>Genome assembly and annotation of Periplaneta americana reveal a comprehensive cockroach allergen profile.</title>
        <authorList>
            <person name="Wang L."/>
            <person name="Xiong Q."/>
            <person name="Saelim N."/>
            <person name="Wang L."/>
            <person name="Nong W."/>
            <person name="Wan A.T."/>
            <person name="Shi M."/>
            <person name="Liu X."/>
            <person name="Cao Q."/>
            <person name="Hui J.H.L."/>
            <person name="Sookrung N."/>
            <person name="Leung T.F."/>
            <person name="Tungtrongchitr A."/>
            <person name="Tsui S.K.W."/>
        </authorList>
    </citation>
    <scope>NUCLEOTIDE SEQUENCE [LARGE SCALE GENOMIC DNA]</scope>
    <source>
        <strain evidence="5">PWHHKU_190912</strain>
    </source>
</reference>
<protein>
    <submittedName>
        <fullName evidence="5">Uncharacterized protein</fullName>
    </submittedName>
</protein>
<proteinExistence type="predicted"/>
<dbReference type="PANTHER" id="PTHR24171">
    <property type="entry name" value="ANKYRIN REPEAT DOMAIN-CONTAINING PROTEIN 39-RELATED"/>
    <property type="match status" value="1"/>
</dbReference>
<name>A0ABQ8TSK8_PERAM</name>
<dbReference type="Gene3D" id="1.25.40.20">
    <property type="entry name" value="Ankyrin repeat-containing domain"/>
    <property type="match status" value="2"/>
</dbReference>
<dbReference type="Pfam" id="PF12796">
    <property type="entry name" value="Ank_2"/>
    <property type="match status" value="1"/>
</dbReference>